<dbReference type="EMBL" id="BNEB01000003">
    <property type="protein sequence ID" value="GHI61678.1"/>
    <property type="molecule type" value="Genomic_DNA"/>
</dbReference>
<comment type="caution">
    <text evidence="2">The sequence shown here is derived from an EMBL/GenBank/DDBJ whole genome shotgun (WGS) entry which is preliminary data.</text>
</comment>
<sequence>MNRPAPSGGRPADGGSVRLADGGVLYGPGGPSRRAGFPPGLAANGRGAPYVQVGGRGRIPADGGNLFRSGGH</sequence>
<dbReference type="Proteomes" id="UP000649259">
    <property type="component" value="Unassembled WGS sequence"/>
</dbReference>
<keyword evidence="3" id="KW-1185">Reference proteome</keyword>
<reference evidence="3" key="1">
    <citation type="submission" date="2023-07" db="EMBL/GenBank/DDBJ databases">
        <title>Whole genome shotgun sequence of Streptomyces cacaoi subsp. asoensis NBRC 13813.</title>
        <authorList>
            <person name="Komaki H."/>
            <person name="Tamura T."/>
        </authorList>
    </citation>
    <scope>NUCLEOTIDE SEQUENCE [LARGE SCALE GENOMIC DNA]</scope>
    <source>
        <strain evidence="3">NBRC 13813</strain>
    </source>
</reference>
<evidence type="ECO:0000313" key="2">
    <source>
        <dbReference type="EMBL" id="GHI61678.1"/>
    </source>
</evidence>
<feature type="region of interest" description="Disordered" evidence="1">
    <location>
        <begin position="1"/>
        <end position="40"/>
    </location>
</feature>
<gene>
    <name evidence="2" type="ORF">Saso_33280</name>
</gene>
<organism evidence="2 3">
    <name type="scientific">Streptomyces asoensis</name>
    <dbReference type="NCBI Taxonomy" id="249586"/>
    <lineage>
        <taxon>Bacteria</taxon>
        <taxon>Bacillati</taxon>
        <taxon>Actinomycetota</taxon>
        <taxon>Actinomycetes</taxon>
        <taxon>Kitasatosporales</taxon>
        <taxon>Streptomycetaceae</taxon>
        <taxon>Streptomyces</taxon>
    </lineage>
</organism>
<accession>A0ABQ3S0P4</accession>
<protein>
    <submittedName>
        <fullName evidence="2">Uncharacterized protein</fullName>
    </submittedName>
</protein>
<proteinExistence type="predicted"/>
<evidence type="ECO:0000313" key="3">
    <source>
        <dbReference type="Proteomes" id="UP000649259"/>
    </source>
</evidence>
<evidence type="ECO:0000256" key="1">
    <source>
        <dbReference type="SAM" id="MobiDB-lite"/>
    </source>
</evidence>
<name>A0ABQ3S0P4_9ACTN</name>